<feature type="domain" description="Spore germination GerAC-like C-terminal" evidence="8">
    <location>
        <begin position="201"/>
        <end position="367"/>
    </location>
</feature>
<dbReference type="Pfam" id="PF25198">
    <property type="entry name" value="Spore_GerAC_N"/>
    <property type="match status" value="1"/>
</dbReference>
<dbReference type="NCBIfam" id="TIGR02887">
    <property type="entry name" value="spore_ger_x_C"/>
    <property type="match status" value="1"/>
</dbReference>
<dbReference type="GO" id="GO:0009847">
    <property type="term" value="P:spore germination"/>
    <property type="evidence" value="ECO:0007669"/>
    <property type="project" value="InterPro"/>
</dbReference>
<name>A0A1E4R5C5_9BACI</name>
<comment type="caution">
    <text evidence="10">The sequence shown here is derived from an EMBL/GenBank/DDBJ whole genome shotgun (WGS) entry which is preliminary data.</text>
</comment>
<keyword evidence="6" id="KW-0564">Palmitate</keyword>
<feature type="domain" description="Spore germination protein N-terminal" evidence="9">
    <location>
        <begin position="27"/>
        <end position="192"/>
    </location>
</feature>
<dbReference type="EMBL" id="MECQ01000001">
    <property type="protein sequence ID" value="ODV55649.1"/>
    <property type="molecule type" value="Genomic_DNA"/>
</dbReference>
<sequence length="370" mass="41930">MNRKLLLGITFVLLVLLGGCSRKELKVPLEDIGMVGTMAFDYIDEDQMKLTVAIPQYAPEAQQNTQIFSVSTDLVSNGIVEIEKLSDKKIVFNQLRVVLVNEEFARKGEIRNVIQHLYRNAEVGNKVLIAIVKDKAEGIIKGNYPDKPNINLYINDLLEPSINTAFNPNTNIHDFMYTITNPVTDTIIPYLEKHDDKIEIKGVAVFQGNHMHDVIKPEEALIVQALLGRKSLAPLHLDIHEGHGEEKLMIDLIESSINMQSNKNIESPKLVIRLKIKGTLSEYKGAREYELNTIESISHLEKDVNKQLEVDITKFLDKLKNMDVDPSGLSEKFRMYYHGKWTTKKTREVIGKLQTEVHVETSIISTGTLK</sequence>
<evidence type="ECO:0000259" key="9">
    <source>
        <dbReference type="Pfam" id="PF25198"/>
    </source>
</evidence>
<dbReference type="InterPro" id="IPR046953">
    <property type="entry name" value="Spore_GerAC-like_C"/>
</dbReference>
<dbReference type="Pfam" id="PF05504">
    <property type="entry name" value="Spore_GerAC"/>
    <property type="match status" value="1"/>
</dbReference>
<keyword evidence="4" id="KW-0732">Signal</keyword>
<dbReference type="PANTHER" id="PTHR35789:SF1">
    <property type="entry name" value="SPORE GERMINATION PROTEIN B3"/>
    <property type="match status" value="1"/>
</dbReference>
<reference evidence="10 11" key="1">
    <citation type="submission" date="2016-09" db="EMBL/GenBank/DDBJ databases">
        <title>Draft genome sequence of the soil isolate, Lysinibacillus fusiformis M5, a potential hypoxanthine producer.</title>
        <authorList>
            <person name="Gallegos-Monterrosa R."/>
            <person name="Maroti G."/>
            <person name="Balint B."/>
            <person name="Kovacs A.T."/>
        </authorList>
    </citation>
    <scope>NUCLEOTIDE SEQUENCE [LARGE SCALE GENOMIC DNA]</scope>
    <source>
        <strain evidence="10 11">M5</strain>
    </source>
</reference>
<dbReference type="Proteomes" id="UP000094784">
    <property type="component" value="Unassembled WGS sequence"/>
</dbReference>
<comment type="subcellular location">
    <subcellularLocation>
        <location evidence="1">Membrane</location>
        <topology evidence="1">Lipid-anchor</topology>
    </subcellularLocation>
</comment>
<proteinExistence type="inferred from homology"/>
<evidence type="ECO:0000256" key="7">
    <source>
        <dbReference type="ARBA" id="ARBA00023288"/>
    </source>
</evidence>
<evidence type="ECO:0000256" key="5">
    <source>
        <dbReference type="ARBA" id="ARBA00023136"/>
    </source>
</evidence>
<evidence type="ECO:0000259" key="8">
    <source>
        <dbReference type="Pfam" id="PF05504"/>
    </source>
</evidence>
<dbReference type="Gene3D" id="3.30.300.210">
    <property type="entry name" value="Nutrient germinant receptor protein C, domain 3"/>
    <property type="match status" value="1"/>
</dbReference>
<evidence type="ECO:0000256" key="4">
    <source>
        <dbReference type="ARBA" id="ARBA00022729"/>
    </source>
</evidence>
<gene>
    <name evidence="10" type="ORF">BG258_06900</name>
</gene>
<evidence type="ECO:0000256" key="2">
    <source>
        <dbReference type="ARBA" id="ARBA00007886"/>
    </source>
</evidence>
<protein>
    <submittedName>
        <fullName evidence="10">Spore gernimation protein</fullName>
    </submittedName>
</protein>
<evidence type="ECO:0000313" key="11">
    <source>
        <dbReference type="Proteomes" id="UP000094784"/>
    </source>
</evidence>
<dbReference type="InterPro" id="IPR057336">
    <property type="entry name" value="GerAC_N"/>
</dbReference>
<accession>A0A1E4R5C5</accession>
<dbReference type="InterPro" id="IPR008844">
    <property type="entry name" value="Spore_GerAC-like"/>
</dbReference>
<dbReference type="PROSITE" id="PS51257">
    <property type="entry name" value="PROKAR_LIPOPROTEIN"/>
    <property type="match status" value="1"/>
</dbReference>
<dbReference type="GO" id="GO:0016020">
    <property type="term" value="C:membrane"/>
    <property type="evidence" value="ECO:0007669"/>
    <property type="project" value="UniProtKB-SubCell"/>
</dbReference>
<dbReference type="PANTHER" id="PTHR35789">
    <property type="entry name" value="SPORE GERMINATION PROTEIN B3"/>
    <property type="match status" value="1"/>
</dbReference>
<keyword evidence="5" id="KW-0472">Membrane</keyword>
<dbReference type="InterPro" id="IPR038501">
    <property type="entry name" value="Spore_GerAC_C_sf"/>
</dbReference>
<keyword evidence="7" id="KW-0449">Lipoprotein</keyword>
<evidence type="ECO:0000313" key="10">
    <source>
        <dbReference type="EMBL" id="ODV55649.1"/>
    </source>
</evidence>
<dbReference type="RefSeq" id="WP_069480710.1">
    <property type="nucleotide sequence ID" value="NZ_KV766182.1"/>
</dbReference>
<dbReference type="AlphaFoldDB" id="A0A1E4R5C5"/>
<comment type="similarity">
    <text evidence="2">Belongs to the GerABKC lipoprotein family.</text>
</comment>
<keyword evidence="3" id="KW-0309">Germination</keyword>
<dbReference type="OrthoDB" id="2592518at2"/>
<evidence type="ECO:0000256" key="6">
    <source>
        <dbReference type="ARBA" id="ARBA00023139"/>
    </source>
</evidence>
<evidence type="ECO:0000256" key="3">
    <source>
        <dbReference type="ARBA" id="ARBA00022544"/>
    </source>
</evidence>
<organism evidence="10 11">
    <name type="scientific">Lysinibacillus fusiformis</name>
    <dbReference type="NCBI Taxonomy" id="28031"/>
    <lineage>
        <taxon>Bacteria</taxon>
        <taxon>Bacillati</taxon>
        <taxon>Bacillota</taxon>
        <taxon>Bacilli</taxon>
        <taxon>Bacillales</taxon>
        <taxon>Bacillaceae</taxon>
        <taxon>Lysinibacillus</taxon>
    </lineage>
</organism>
<evidence type="ECO:0000256" key="1">
    <source>
        <dbReference type="ARBA" id="ARBA00004635"/>
    </source>
</evidence>